<dbReference type="InterPro" id="IPR020422">
    <property type="entry name" value="TYR_PHOSPHATASE_DUAL_dom"/>
</dbReference>
<feature type="domain" description="Tyrosine-protein phosphatase" evidence="6">
    <location>
        <begin position="5"/>
        <end position="149"/>
    </location>
</feature>
<dbReference type="Proteomes" id="UP000681967">
    <property type="component" value="Unassembled WGS sequence"/>
</dbReference>
<evidence type="ECO:0000313" key="18">
    <source>
        <dbReference type="Proteomes" id="UP000663834"/>
    </source>
</evidence>
<dbReference type="InterPro" id="IPR016130">
    <property type="entry name" value="Tyr_Pase_AS"/>
</dbReference>
<keyword evidence="4" id="KW-0904">Protein phosphatase</keyword>
<dbReference type="EMBL" id="CAJNRE010020877">
    <property type="protein sequence ID" value="CAF2243515.1"/>
    <property type="molecule type" value="Genomic_DNA"/>
</dbReference>
<dbReference type="GO" id="GO:0004725">
    <property type="term" value="F:protein tyrosine phosphatase activity"/>
    <property type="evidence" value="ECO:0007669"/>
    <property type="project" value="UniProtKB-EC"/>
</dbReference>
<evidence type="ECO:0000313" key="12">
    <source>
        <dbReference type="EMBL" id="CAF2243515.1"/>
    </source>
</evidence>
<organism evidence="9 18">
    <name type="scientific">Rotaria magnacalcarata</name>
    <dbReference type="NCBI Taxonomy" id="392030"/>
    <lineage>
        <taxon>Eukaryota</taxon>
        <taxon>Metazoa</taxon>
        <taxon>Spiralia</taxon>
        <taxon>Gnathifera</taxon>
        <taxon>Rotifera</taxon>
        <taxon>Eurotatoria</taxon>
        <taxon>Bdelloidea</taxon>
        <taxon>Philodinida</taxon>
        <taxon>Philodinidae</taxon>
        <taxon>Rotaria</taxon>
    </lineage>
</organism>
<protein>
    <recommendedName>
        <fullName evidence="2">protein-tyrosine-phosphatase</fullName>
        <ecNumber evidence="2">3.1.3.48</ecNumber>
    </recommendedName>
</protein>
<proteinExistence type="inferred from homology"/>
<evidence type="ECO:0000313" key="19">
    <source>
        <dbReference type="Proteomes" id="UP000663866"/>
    </source>
</evidence>
<evidence type="ECO:0000256" key="5">
    <source>
        <dbReference type="PIRSR" id="PIRSR000941-50"/>
    </source>
</evidence>
<dbReference type="InterPro" id="IPR016278">
    <property type="entry name" value="DUSP12"/>
</dbReference>
<dbReference type="Proteomes" id="UP000663824">
    <property type="component" value="Unassembled WGS sequence"/>
</dbReference>
<evidence type="ECO:0000313" key="9">
    <source>
        <dbReference type="EMBL" id="CAF1564995.1"/>
    </source>
</evidence>
<dbReference type="Pfam" id="PF00782">
    <property type="entry name" value="DSPc"/>
    <property type="match status" value="1"/>
</dbReference>
<dbReference type="Proteomes" id="UP000663842">
    <property type="component" value="Unassembled WGS sequence"/>
</dbReference>
<dbReference type="OrthoDB" id="2017893at2759"/>
<evidence type="ECO:0000313" key="8">
    <source>
        <dbReference type="EMBL" id="CAF1178300.1"/>
    </source>
</evidence>
<dbReference type="Proteomes" id="UP000663866">
    <property type="component" value="Unassembled WGS sequence"/>
</dbReference>
<dbReference type="PANTHER" id="PTHR45848">
    <property type="entry name" value="DUAL SPECIFICITY PROTEIN PHOSPHATASE 12 FAMILY MEMBER"/>
    <property type="match status" value="1"/>
</dbReference>
<gene>
    <name evidence="16" type="ORF">BYL167_LOCUS6820</name>
    <name evidence="8" type="ORF">CJN711_LOCUS10878</name>
    <name evidence="17" type="ORF">GIL414_LOCUS6696</name>
    <name evidence="9" type="ORF">KQP761_LOCUS18684</name>
    <name evidence="12" type="ORF">MBJ925_LOCUS37480</name>
    <name evidence="15" type="ORF">OVN521_LOCUS6945</name>
    <name evidence="14" type="ORF">SMN809_LOCUS1095</name>
    <name evidence="13" type="ORF">UXM345_LOCUS3752</name>
    <name evidence="11" type="ORF">WKI299_LOCUS33769</name>
    <name evidence="10" type="ORF">XDN619_LOCUS22725</name>
</gene>
<dbReference type="InterPro" id="IPR029021">
    <property type="entry name" value="Prot-tyrosine_phosphatase-like"/>
</dbReference>
<evidence type="ECO:0000259" key="7">
    <source>
        <dbReference type="PROSITE" id="PS50056"/>
    </source>
</evidence>
<dbReference type="AlphaFoldDB" id="A0A815Y1V8"/>
<comment type="caution">
    <text evidence="9">The sequence shown here is derived from an EMBL/GenBank/DDBJ whole genome shotgun (WGS) entry which is preliminary data.</text>
</comment>
<dbReference type="PROSITE" id="PS50054">
    <property type="entry name" value="TYR_PHOSPHATASE_DUAL"/>
    <property type="match status" value="1"/>
</dbReference>
<dbReference type="EMBL" id="CAJOBF010000248">
    <property type="protein sequence ID" value="CAF3782287.1"/>
    <property type="molecule type" value="Genomic_DNA"/>
</dbReference>
<dbReference type="PANTHER" id="PTHR45848:SF4">
    <property type="entry name" value="DUAL SPECIFICITY PROTEIN PHOSPHATASE 12"/>
    <property type="match status" value="1"/>
</dbReference>
<sequence length="282" mass="33457">MIFTADKIDDNGLWLGDITASENIQALDEHRISHILTILDYEPTHMDKNRTYLYIHAYDMQSTDLLTYEFKKCFEFIDAAIEQDHQVLIHCQAGKSRSATIAAMYLMHKYSLTREQALQKIINKRRYWPVVPNDGFLRQLDLYYQMNYKVDIENELYKEFQRQRFDRIQSSPTNNISNTNRSILLLENENDRQYTCRICHFKLFTNNDIERHEKEPTVICNDVEQIFTYFLDWIDDIFANSVGAICCPNCKINLGEYSLQGIRCNCYQWIKPAFVFKCQSIE</sequence>
<evidence type="ECO:0000256" key="1">
    <source>
        <dbReference type="ARBA" id="ARBA00008601"/>
    </source>
</evidence>
<dbReference type="EMBL" id="CAJOBG010000747">
    <property type="protein sequence ID" value="CAF3852932.1"/>
    <property type="molecule type" value="Genomic_DNA"/>
</dbReference>
<evidence type="ECO:0000256" key="4">
    <source>
        <dbReference type="ARBA" id="ARBA00022912"/>
    </source>
</evidence>
<evidence type="ECO:0000313" key="14">
    <source>
        <dbReference type="EMBL" id="CAF3799550.1"/>
    </source>
</evidence>
<dbReference type="Proteomes" id="UP000663856">
    <property type="component" value="Unassembled WGS sequence"/>
</dbReference>
<dbReference type="EC" id="3.1.3.48" evidence="2"/>
<dbReference type="Gene3D" id="3.90.190.10">
    <property type="entry name" value="Protein tyrosine phosphatase superfamily"/>
    <property type="match status" value="1"/>
</dbReference>
<dbReference type="EMBL" id="CAJNOV010004517">
    <property type="protein sequence ID" value="CAF1178300.1"/>
    <property type="molecule type" value="Genomic_DNA"/>
</dbReference>
<dbReference type="Proteomes" id="UP000676336">
    <property type="component" value="Unassembled WGS sequence"/>
</dbReference>
<dbReference type="EMBL" id="CAJOBI010000157">
    <property type="protein sequence ID" value="CAF3799550.1"/>
    <property type="molecule type" value="Genomic_DNA"/>
</dbReference>
<accession>A0A815Y1V8</accession>
<keyword evidence="3" id="KW-0378">Hydrolase</keyword>
<dbReference type="Proteomes" id="UP000681720">
    <property type="component" value="Unassembled WGS sequence"/>
</dbReference>
<evidence type="ECO:0000313" key="13">
    <source>
        <dbReference type="EMBL" id="CAF3782287.1"/>
    </source>
</evidence>
<name>A0A815Y1V8_9BILA</name>
<evidence type="ECO:0000313" key="17">
    <source>
        <dbReference type="EMBL" id="CAF3903802.1"/>
    </source>
</evidence>
<keyword evidence="19" id="KW-1185">Reference proteome</keyword>
<evidence type="ECO:0000259" key="6">
    <source>
        <dbReference type="PROSITE" id="PS50054"/>
    </source>
</evidence>
<evidence type="ECO:0000313" key="15">
    <source>
        <dbReference type="EMBL" id="CAF3852932.1"/>
    </source>
</evidence>
<evidence type="ECO:0000256" key="3">
    <source>
        <dbReference type="ARBA" id="ARBA00022801"/>
    </source>
</evidence>
<dbReference type="EMBL" id="CAJNOW010009528">
    <property type="protein sequence ID" value="CAF1564995.1"/>
    <property type="molecule type" value="Genomic_DNA"/>
</dbReference>
<dbReference type="PROSITE" id="PS00383">
    <property type="entry name" value="TYR_PHOSPHATASE_1"/>
    <property type="match status" value="1"/>
</dbReference>
<comment type="similarity">
    <text evidence="1">Belongs to the protein-tyrosine phosphatase family. Non-receptor class dual specificity subfamily.</text>
</comment>
<dbReference type="SUPFAM" id="SSF52799">
    <property type="entry name" value="(Phosphotyrosine protein) phosphatases II"/>
    <property type="match status" value="1"/>
</dbReference>
<dbReference type="InterPro" id="IPR000340">
    <property type="entry name" value="Dual-sp_phosphatase_cat-dom"/>
</dbReference>
<dbReference type="Proteomes" id="UP000663887">
    <property type="component" value="Unassembled WGS sequence"/>
</dbReference>
<dbReference type="EMBL" id="CAJOBH010001704">
    <property type="protein sequence ID" value="CAF3869161.1"/>
    <property type="molecule type" value="Genomic_DNA"/>
</dbReference>
<dbReference type="SMART" id="SM00195">
    <property type="entry name" value="DSPc"/>
    <property type="match status" value="1"/>
</dbReference>
<reference evidence="9" key="1">
    <citation type="submission" date="2021-02" db="EMBL/GenBank/DDBJ databases">
        <authorList>
            <person name="Nowell W R."/>
        </authorList>
    </citation>
    <scope>NUCLEOTIDE SEQUENCE</scope>
</reference>
<dbReference type="Proteomes" id="UP000663834">
    <property type="component" value="Unassembled WGS sequence"/>
</dbReference>
<evidence type="ECO:0000313" key="11">
    <source>
        <dbReference type="EMBL" id="CAF2187105.1"/>
    </source>
</evidence>
<feature type="domain" description="Tyrosine specific protein phosphatases" evidence="7">
    <location>
        <begin position="68"/>
        <end position="125"/>
    </location>
</feature>
<dbReference type="CDD" id="cd14498">
    <property type="entry name" value="DSP"/>
    <property type="match status" value="1"/>
</dbReference>
<dbReference type="PIRSF" id="PIRSF000941">
    <property type="entry name" value="DUSP12"/>
    <property type="match status" value="1"/>
</dbReference>
<dbReference type="EMBL" id="CAJNRG010010287">
    <property type="protein sequence ID" value="CAF2121058.1"/>
    <property type="molecule type" value="Genomic_DNA"/>
</dbReference>
<feature type="active site" description="Phosphocysteine intermediate" evidence="5">
    <location>
        <position position="91"/>
    </location>
</feature>
<evidence type="ECO:0000313" key="16">
    <source>
        <dbReference type="EMBL" id="CAF3869161.1"/>
    </source>
</evidence>
<dbReference type="GO" id="GO:0005634">
    <property type="term" value="C:nucleus"/>
    <property type="evidence" value="ECO:0007669"/>
    <property type="project" value="TreeGrafter"/>
</dbReference>
<dbReference type="PROSITE" id="PS50056">
    <property type="entry name" value="TYR_PHOSPHATASE_2"/>
    <property type="match status" value="1"/>
</dbReference>
<dbReference type="EMBL" id="CAJOBJ010001941">
    <property type="protein sequence ID" value="CAF3903802.1"/>
    <property type="molecule type" value="Genomic_DNA"/>
</dbReference>
<evidence type="ECO:0000313" key="10">
    <source>
        <dbReference type="EMBL" id="CAF2121058.1"/>
    </source>
</evidence>
<dbReference type="InterPro" id="IPR000387">
    <property type="entry name" value="Tyr_Pase_dom"/>
</dbReference>
<dbReference type="Proteomes" id="UP000663855">
    <property type="component" value="Unassembled WGS sequence"/>
</dbReference>
<dbReference type="GO" id="GO:0008138">
    <property type="term" value="F:protein tyrosine/serine/threonine phosphatase activity"/>
    <property type="evidence" value="ECO:0007669"/>
    <property type="project" value="InterPro"/>
</dbReference>
<dbReference type="EMBL" id="CAJNRF010016122">
    <property type="protein sequence ID" value="CAF2187105.1"/>
    <property type="molecule type" value="Genomic_DNA"/>
</dbReference>
<evidence type="ECO:0000256" key="2">
    <source>
        <dbReference type="ARBA" id="ARBA00013064"/>
    </source>
</evidence>